<sequence length="126" mass="13732">MHAANYLHLHLSFDEWAFSRTQQTAITPFAFENEVESKKQLQPWSMGGKNYVSAVVVLVLVLVWGVMVSEGQTQVGECLIKCEEKAMMCAAECGVKGGQTSCYEGCGTGDIDCITSCLASMARIIN</sequence>
<evidence type="ECO:0000313" key="3">
    <source>
        <dbReference type="Proteomes" id="UP001153555"/>
    </source>
</evidence>
<evidence type="ECO:0000313" key="2">
    <source>
        <dbReference type="EMBL" id="CAA0833521.1"/>
    </source>
</evidence>
<keyword evidence="3" id="KW-1185">Reference proteome</keyword>
<proteinExistence type="predicted"/>
<name>A0A9N7NQH5_STRHE</name>
<accession>A0A9N7NQH5</accession>
<keyword evidence="1" id="KW-0472">Membrane</keyword>
<dbReference type="EMBL" id="CACSLK010027840">
    <property type="protein sequence ID" value="CAA0833521.1"/>
    <property type="molecule type" value="Genomic_DNA"/>
</dbReference>
<dbReference type="AlphaFoldDB" id="A0A9N7NQH5"/>
<evidence type="ECO:0000256" key="1">
    <source>
        <dbReference type="SAM" id="Phobius"/>
    </source>
</evidence>
<keyword evidence="1" id="KW-0812">Transmembrane</keyword>
<reference evidence="2" key="1">
    <citation type="submission" date="2019-12" db="EMBL/GenBank/DDBJ databases">
        <authorList>
            <person name="Scholes J."/>
        </authorList>
    </citation>
    <scope>NUCLEOTIDE SEQUENCE</scope>
</reference>
<gene>
    <name evidence="2" type="ORF">SHERM_28780</name>
</gene>
<dbReference type="OrthoDB" id="924682at2759"/>
<dbReference type="Proteomes" id="UP001153555">
    <property type="component" value="Unassembled WGS sequence"/>
</dbReference>
<keyword evidence="1" id="KW-1133">Transmembrane helix</keyword>
<protein>
    <submittedName>
        <fullName evidence="2">Uncharacterized protein</fullName>
    </submittedName>
</protein>
<feature type="transmembrane region" description="Helical" evidence="1">
    <location>
        <begin position="51"/>
        <end position="69"/>
    </location>
</feature>
<comment type="caution">
    <text evidence="2">The sequence shown here is derived from an EMBL/GenBank/DDBJ whole genome shotgun (WGS) entry which is preliminary data.</text>
</comment>
<organism evidence="2 3">
    <name type="scientific">Striga hermonthica</name>
    <name type="common">Purple witchweed</name>
    <name type="synonym">Buchnera hermonthica</name>
    <dbReference type="NCBI Taxonomy" id="68872"/>
    <lineage>
        <taxon>Eukaryota</taxon>
        <taxon>Viridiplantae</taxon>
        <taxon>Streptophyta</taxon>
        <taxon>Embryophyta</taxon>
        <taxon>Tracheophyta</taxon>
        <taxon>Spermatophyta</taxon>
        <taxon>Magnoliopsida</taxon>
        <taxon>eudicotyledons</taxon>
        <taxon>Gunneridae</taxon>
        <taxon>Pentapetalae</taxon>
        <taxon>asterids</taxon>
        <taxon>lamiids</taxon>
        <taxon>Lamiales</taxon>
        <taxon>Orobanchaceae</taxon>
        <taxon>Buchnereae</taxon>
        <taxon>Striga</taxon>
    </lineage>
</organism>